<dbReference type="InterPro" id="IPR027417">
    <property type="entry name" value="P-loop_NTPase"/>
</dbReference>
<accession>A0A6B2LHN4</accession>
<organism evidence="1">
    <name type="scientific">Arcella intermedia</name>
    <dbReference type="NCBI Taxonomy" id="1963864"/>
    <lineage>
        <taxon>Eukaryota</taxon>
        <taxon>Amoebozoa</taxon>
        <taxon>Tubulinea</taxon>
        <taxon>Elardia</taxon>
        <taxon>Arcellinida</taxon>
        <taxon>Sphaerothecina</taxon>
        <taxon>Arcellidae</taxon>
        <taxon>Arcella</taxon>
    </lineage>
</organism>
<name>A0A6B2LHN4_9EUKA</name>
<proteinExistence type="predicted"/>
<dbReference type="AlphaFoldDB" id="A0A6B2LHN4"/>
<evidence type="ECO:0000313" key="1">
    <source>
        <dbReference type="EMBL" id="NDV36563.1"/>
    </source>
</evidence>
<protein>
    <recommendedName>
        <fullName evidence="2">Phosphoribulokinase/uridine kinase domain-containing protein</fullName>
    </recommendedName>
</protein>
<reference evidence="1" key="1">
    <citation type="journal article" date="2020" name="J. Eukaryot. Microbiol.">
        <title>De novo Sequencing, Assembly and Annotation of the Transcriptome for the Free-Living Testate Amoeba Arcella intermedia.</title>
        <authorList>
            <person name="Ribeiro G.M."/>
            <person name="Porfirio-Sousa A.L."/>
            <person name="Maurer-Alcala X.X."/>
            <person name="Katz L.A."/>
            <person name="Lahr D.J.G."/>
        </authorList>
    </citation>
    <scope>NUCLEOTIDE SEQUENCE</scope>
</reference>
<dbReference type="EMBL" id="GIBP01007594">
    <property type="protein sequence ID" value="NDV36563.1"/>
    <property type="molecule type" value="Transcribed_RNA"/>
</dbReference>
<evidence type="ECO:0008006" key="2">
    <source>
        <dbReference type="Google" id="ProtNLM"/>
    </source>
</evidence>
<dbReference type="PANTHER" id="PTHR10285">
    <property type="entry name" value="URIDINE KINASE"/>
    <property type="match status" value="1"/>
</dbReference>
<dbReference type="SUPFAM" id="SSF52540">
    <property type="entry name" value="P-loop containing nucleoside triphosphate hydrolases"/>
    <property type="match status" value="1"/>
</dbReference>
<dbReference type="Gene3D" id="3.40.50.300">
    <property type="entry name" value="P-loop containing nucleotide triphosphate hydrolases"/>
    <property type="match status" value="1"/>
</dbReference>
<sequence length="192" mass="22047">MAALLNKEKGQEIAVVVEMDGFHYYKSELDQMPNPQEAHERRGSHWTFDAKKFLSSLEEIKKNPRETIPCPSFEHHIGDPVQGAIQVTPRHQIVFVPGNYVLIEDEGVDGGVWAEVSRVLDEKWFVSIDIDFAMEALAKRHARAWNWSEERARERIDGNDRKNALFIQQHASNAHLTIPYVFDATLQSTDNH</sequence>